<name>A0A6G0VR70_APHCR</name>
<protein>
    <submittedName>
        <fullName evidence="1">Uncharacterized protein</fullName>
    </submittedName>
</protein>
<dbReference type="OrthoDB" id="7697185at2759"/>
<keyword evidence="2" id="KW-1185">Reference proteome</keyword>
<organism evidence="1 2">
    <name type="scientific">Aphis craccivora</name>
    <name type="common">Cowpea aphid</name>
    <dbReference type="NCBI Taxonomy" id="307492"/>
    <lineage>
        <taxon>Eukaryota</taxon>
        <taxon>Metazoa</taxon>
        <taxon>Ecdysozoa</taxon>
        <taxon>Arthropoda</taxon>
        <taxon>Hexapoda</taxon>
        <taxon>Insecta</taxon>
        <taxon>Pterygota</taxon>
        <taxon>Neoptera</taxon>
        <taxon>Paraneoptera</taxon>
        <taxon>Hemiptera</taxon>
        <taxon>Sternorrhyncha</taxon>
        <taxon>Aphidomorpha</taxon>
        <taxon>Aphidoidea</taxon>
        <taxon>Aphididae</taxon>
        <taxon>Aphidini</taxon>
        <taxon>Aphis</taxon>
        <taxon>Aphis</taxon>
    </lineage>
</organism>
<evidence type="ECO:0000313" key="1">
    <source>
        <dbReference type="EMBL" id="KAF0706285.1"/>
    </source>
</evidence>
<reference evidence="1 2" key="1">
    <citation type="submission" date="2019-08" db="EMBL/GenBank/DDBJ databases">
        <title>Whole genome of Aphis craccivora.</title>
        <authorList>
            <person name="Voronova N.V."/>
            <person name="Shulinski R.S."/>
            <person name="Bandarenka Y.V."/>
            <person name="Zhorov D.G."/>
            <person name="Warner D."/>
        </authorList>
    </citation>
    <scope>NUCLEOTIDE SEQUENCE [LARGE SCALE GENOMIC DNA]</scope>
    <source>
        <strain evidence="1">180601</strain>
        <tissue evidence="1">Whole Body</tissue>
    </source>
</reference>
<comment type="caution">
    <text evidence="1">The sequence shown here is derived from an EMBL/GenBank/DDBJ whole genome shotgun (WGS) entry which is preliminary data.</text>
</comment>
<dbReference type="AlphaFoldDB" id="A0A6G0VR70"/>
<sequence length="125" mass="14648">MKENTYLTEYVFHTHHQIDSLIRRLIRIILPTQSKEEHHIGNISVLSTLSNFNCVNDFSLDYQHLVCLGFVRKLILLWEKGPIPIRYASWKIKEISKALVSLKTNIPCEMARKPRILELVNLLTH</sequence>
<evidence type="ECO:0000313" key="2">
    <source>
        <dbReference type="Proteomes" id="UP000478052"/>
    </source>
</evidence>
<feature type="non-terminal residue" evidence="1">
    <location>
        <position position="125"/>
    </location>
</feature>
<gene>
    <name evidence="1" type="ORF">FWK35_00031595</name>
</gene>
<dbReference type="EMBL" id="VUJU01012966">
    <property type="protein sequence ID" value="KAF0706285.1"/>
    <property type="molecule type" value="Genomic_DNA"/>
</dbReference>
<proteinExistence type="predicted"/>
<accession>A0A6G0VR70</accession>
<dbReference type="Proteomes" id="UP000478052">
    <property type="component" value="Unassembled WGS sequence"/>
</dbReference>